<dbReference type="Gene3D" id="3.40.50.300">
    <property type="entry name" value="P-loop containing nucleotide triphosphate hydrolases"/>
    <property type="match status" value="2"/>
</dbReference>
<dbReference type="Pfam" id="PF03796">
    <property type="entry name" value="DnaB_C"/>
    <property type="match status" value="2"/>
</dbReference>
<keyword evidence="2" id="KW-0547">Nucleotide-binding</keyword>
<reference evidence="2" key="1">
    <citation type="submission" date="2022-12" db="EMBL/GenBank/DDBJ databases">
        <title>Jiella pelagia sp. nov., isolated from phosphonate enriched culture of Northwest Pacific surface seawater.</title>
        <authorList>
            <person name="Shin D.Y."/>
            <person name="Hwang C.Y."/>
        </authorList>
    </citation>
    <scope>NUCLEOTIDE SEQUENCE</scope>
    <source>
        <strain evidence="2">HL-NP1</strain>
    </source>
</reference>
<dbReference type="InterPro" id="IPR027417">
    <property type="entry name" value="P-loop_NTPase"/>
</dbReference>
<dbReference type="GO" id="GO:0004386">
    <property type="term" value="F:helicase activity"/>
    <property type="evidence" value="ECO:0007669"/>
    <property type="project" value="UniProtKB-KW"/>
</dbReference>
<protein>
    <submittedName>
        <fullName evidence="2">DNA helicase</fullName>
    </submittedName>
</protein>
<evidence type="ECO:0000313" key="3">
    <source>
        <dbReference type="Proteomes" id="UP001164020"/>
    </source>
</evidence>
<dbReference type="Proteomes" id="UP001164020">
    <property type="component" value="Chromosome"/>
</dbReference>
<keyword evidence="3" id="KW-1185">Reference proteome</keyword>
<dbReference type="InterPro" id="IPR007694">
    <property type="entry name" value="DNA_helicase_DnaB-like_C"/>
</dbReference>
<dbReference type="SUPFAM" id="SSF52540">
    <property type="entry name" value="P-loop containing nucleoside triphosphate hydrolases"/>
    <property type="match status" value="1"/>
</dbReference>
<name>A0ABY7BXP9_9HYPH</name>
<evidence type="ECO:0000259" key="1">
    <source>
        <dbReference type="PROSITE" id="PS51199"/>
    </source>
</evidence>
<keyword evidence="2" id="KW-0378">Hydrolase</keyword>
<keyword evidence="2" id="KW-0347">Helicase</keyword>
<accession>A0ABY7BXP9</accession>
<keyword evidence="2" id="KW-0067">ATP-binding</keyword>
<proteinExistence type="predicted"/>
<dbReference type="PANTHER" id="PTHR30153:SF2">
    <property type="entry name" value="REPLICATIVE DNA HELICASE"/>
    <property type="match status" value="1"/>
</dbReference>
<dbReference type="PANTHER" id="PTHR30153">
    <property type="entry name" value="REPLICATIVE DNA HELICASE DNAB"/>
    <property type="match status" value="1"/>
</dbReference>
<dbReference type="EMBL" id="CP114029">
    <property type="protein sequence ID" value="WAP68192.1"/>
    <property type="molecule type" value="Genomic_DNA"/>
</dbReference>
<dbReference type="NCBIfam" id="NF004629">
    <property type="entry name" value="PRK05973.1"/>
    <property type="match status" value="1"/>
</dbReference>
<organism evidence="2 3">
    <name type="scientific">Jiella pelagia</name>
    <dbReference type="NCBI Taxonomy" id="2986949"/>
    <lineage>
        <taxon>Bacteria</taxon>
        <taxon>Pseudomonadati</taxon>
        <taxon>Pseudomonadota</taxon>
        <taxon>Alphaproteobacteria</taxon>
        <taxon>Hyphomicrobiales</taxon>
        <taxon>Aurantimonadaceae</taxon>
        <taxon>Jiella</taxon>
    </lineage>
</organism>
<dbReference type="RefSeq" id="WP_268880665.1">
    <property type="nucleotide sequence ID" value="NZ_CP114029.1"/>
</dbReference>
<evidence type="ECO:0000313" key="2">
    <source>
        <dbReference type="EMBL" id="WAP68192.1"/>
    </source>
</evidence>
<sequence length="236" mass="25924">MKLSVPIFRLKRQARLLSREANIPLVKALDRLAHREGFRSWSLLVREASRQGRGERMLAQFGPGDLVLLAARPGHGKTMLGLELAKTAARDGRDAFFFSLEETEAGIARRLRDFGVADGGGRFAVDTSDEISADYIISRLQNLPSGALAVIDYLQLLDQPRSKPELSVQLRSLGDFAQSADATVIAISQIDRSFEGSGRDMPGLSDVRLPNPADLSHFSRTCFLHDGKLRIEAIAP</sequence>
<dbReference type="PROSITE" id="PS51199">
    <property type="entry name" value="SF4_HELICASE"/>
    <property type="match status" value="1"/>
</dbReference>
<feature type="domain" description="SF4 helicase" evidence="1">
    <location>
        <begin position="40"/>
        <end position="211"/>
    </location>
</feature>
<gene>
    <name evidence="2" type="ORF">OH818_22915</name>
</gene>